<protein>
    <recommendedName>
        <fullName evidence="6">Tubulin polymerization-promoting protein family member 3</fullName>
    </recommendedName>
</protein>
<reference evidence="5" key="1">
    <citation type="submission" date="2012-12" db="EMBL/GenBank/DDBJ databases">
        <authorList>
            <person name="Hellsten U."/>
            <person name="Grimwood J."/>
            <person name="Chapman J.A."/>
            <person name="Shapiro H."/>
            <person name="Aerts A."/>
            <person name="Otillar R.P."/>
            <person name="Terry A.Y."/>
            <person name="Boore J.L."/>
            <person name="Simakov O."/>
            <person name="Marletaz F."/>
            <person name="Cho S.-J."/>
            <person name="Edsinger-Gonzales E."/>
            <person name="Havlak P."/>
            <person name="Kuo D.-H."/>
            <person name="Larsson T."/>
            <person name="Lv J."/>
            <person name="Arendt D."/>
            <person name="Savage R."/>
            <person name="Osoegawa K."/>
            <person name="de Jong P."/>
            <person name="Lindberg D.R."/>
            <person name="Seaver E.C."/>
            <person name="Weisblat D.A."/>
            <person name="Putnam N.H."/>
            <person name="Grigoriev I.V."/>
            <person name="Rokhsar D.S."/>
        </authorList>
    </citation>
    <scope>NUCLEOTIDE SEQUENCE</scope>
    <source>
        <strain evidence="5">I ESC-2004</strain>
    </source>
</reference>
<dbReference type="PANTHER" id="PTHR12932:SF9">
    <property type="entry name" value="TUBULIN POLYMERIZATION-PROMOTING PROTEIN HOMOLOG"/>
    <property type="match status" value="1"/>
</dbReference>
<dbReference type="SUPFAM" id="SSF47473">
    <property type="entry name" value="EF-hand"/>
    <property type="match status" value="1"/>
</dbReference>
<dbReference type="Pfam" id="PF05517">
    <property type="entry name" value="p25-alpha"/>
    <property type="match status" value="1"/>
</dbReference>
<dbReference type="HOGENOM" id="CLU_091734_0_0_1"/>
<reference evidence="4" key="3">
    <citation type="submission" date="2015-06" db="UniProtKB">
        <authorList>
            <consortium name="EnsemblMetazoa"/>
        </authorList>
    </citation>
    <scope>IDENTIFICATION</scope>
</reference>
<dbReference type="EMBL" id="AMQN01000267">
    <property type="status" value="NOT_ANNOTATED_CDS"/>
    <property type="molecule type" value="Genomic_DNA"/>
</dbReference>
<organism evidence="3">
    <name type="scientific">Capitella teleta</name>
    <name type="common">Polychaete worm</name>
    <dbReference type="NCBI Taxonomy" id="283909"/>
    <lineage>
        <taxon>Eukaryota</taxon>
        <taxon>Metazoa</taxon>
        <taxon>Spiralia</taxon>
        <taxon>Lophotrochozoa</taxon>
        <taxon>Annelida</taxon>
        <taxon>Polychaeta</taxon>
        <taxon>Sedentaria</taxon>
        <taxon>Scolecida</taxon>
        <taxon>Capitellidae</taxon>
        <taxon>Capitella</taxon>
    </lineage>
</organism>
<evidence type="ECO:0008006" key="6">
    <source>
        <dbReference type="Google" id="ProtNLM"/>
    </source>
</evidence>
<dbReference type="EMBL" id="KB308724">
    <property type="protein sequence ID" value="ELT96905.1"/>
    <property type="molecule type" value="Genomic_DNA"/>
</dbReference>
<accession>R7U141</accession>
<evidence type="ECO:0000313" key="4">
    <source>
        <dbReference type="EnsemblMetazoa" id="CapteP224530"/>
    </source>
</evidence>
<dbReference type="GO" id="GO:0046785">
    <property type="term" value="P:microtubule polymerization"/>
    <property type="evidence" value="ECO:0007669"/>
    <property type="project" value="InterPro"/>
</dbReference>
<evidence type="ECO:0000256" key="1">
    <source>
        <dbReference type="ARBA" id="ARBA00010994"/>
    </source>
</evidence>
<dbReference type="InterPro" id="IPR011992">
    <property type="entry name" value="EF-hand-dom_pair"/>
</dbReference>
<dbReference type="InterPro" id="IPR008907">
    <property type="entry name" value="TPP/p25"/>
</dbReference>
<dbReference type="OMA" id="GYVNAYK"/>
<sequence length="169" mass="18042">MATGGIPSSTFSLFATKAEKKEATTKDVTRWCTDAGVMGKNCNSNHLDISFSKVKTKGKPTITCSQMDALCTELAKMYTKDKKMSDEGAAKAEIISKLSAAKPKAHGTTGTSKTGGVGRMTDTSKYTGAHKERFDESGKGKGKEGRADTAENSGYVGNYKGENTYDKKK</sequence>
<dbReference type="Gene3D" id="1.10.238.10">
    <property type="entry name" value="EF-hand"/>
    <property type="match status" value="1"/>
</dbReference>
<comment type="similarity">
    <text evidence="1">Belongs to the TPPP family.</text>
</comment>
<dbReference type="GO" id="GO:0001578">
    <property type="term" value="P:microtubule bundle formation"/>
    <property type="evidence" value="ECO:0007669"/>
    <property type="project" value="TreeGrafter"/>
</dbReference>
<keyword evidence="5" id="KW-1185">Reference proteome</keyword>
<dbReference type="GO" id="GO:0032273">
    <property type="term" value="P:positive regulation of protein polymerization"/>
    <property type="evidence" value="ECO:0007669"/>
    <property type="project" value="TreeGrafter"/>
</dbReference>
<dbReference type="GO" id="GO:0005874">
    <property type="term" value="C:microtubule"/>
    <property type="evidence" value="ECO:0007669"/>
    <property type="project" value="TreeGrafter"/>
</dbReference>
<dbReference type="GO" id="GO:0015631">
    <property type="term" value="F:tubulin binding"/>
    <property type="evidence" value="ECO:0007669"/>
    <property type="project" value="InterPro"/>
</dbReference>
<reference evidence="3 5" key="2">
    <citation type="journal article" date="2013" name="Nature">
        <title>Insights into bilaterian evolution from three spiralian genomes.</title>
        <authorList>
            <person name="Simakov O."/>
            <person name="Marletaz F."/>
            <person name="Cho S.J."/>
            <person name="Edsinger-Gonzales E."/>
            <person name="Havlak P."/>
            <person name="Hellsten U."/>
            <person name="Kuo D.H."/>
            <person name="Larsson T."/>
            <person name="Lv J."/>
            <person name="Arendt D."/>
            <person name="Savage R."/>
            <person name="Osoegawa K."/>
            <person name="de Jong P."/>
            <person name="Grimwood J."/>
            <person name="Chapman J.A."/>
            <person name="Shapiro H."/>
            <person name="Aerts A."/>
            <person name="Otillar R.P."/>
            <person name="Terry A.Y."/>
            <person name="Boore J.L."/>
            <person name="Grigoriev I.V."/>
            <person name="Lindberg D.R."/>
            <person name="Seaver E.C."/>
            <person name="Weisblat D.A."/>
            <person name="Putnam N.H."/>
            <person name="Rokhsar D.S."/>
        </authorList>
    </citation>
    <scope>NUCLEOTIDE SEQUENCE</scope>
    <source>
        <strain evidence="3 5">I ESC-2004</strain>
    </source>
</reference>
<dbReference type="EnsemblMetazoa" id="CapteT224530">
    <property type="protein sequence ID" value="CapteP224530"/>
    <property type="gene ID" value="CapteG224530"/>
</dbReference>
<feature type="region of interest" description="Disordered" evidence="2">
    <location>
        <begin position="100"/>
        <end position="169"/>
    </location>
</feature>
<feature type="compositionally biased region" description="Basic and acidic residues" evidence="2">
    <location>
        <begin position="129"/>
        <end position="149"/>
    </location>
</feature>
<dbReference type="PANTHER" id="PTHR12932">
    <property type="entry name" value="P25 ALPHA-RELATED"/>
    <property type="match status" value="1"/>
</dbReference>
<name>R7U141_CAPTE</name>
<evidence type="ECO:0000313" key="5">
    <source>
        <dbReference type="Proteomes" id="UP000014760"/>
    </source>
</evidence>
<dbReference type="OrthoDB" id="548799at2759"/>
<dbReference type="Proteomes" id="UP000014760">
    <property type="component" value="Unassembled WGS sequence"/>
</dbReference>
<evidence type="ECO:0000256" key="2">
    <source>
        <dbReference type="SAM" id="MobiDB-lite"/>
    </source>
</evidence>
<evidence type="ECO:0000313" key="3">
    <source>
        <dbReference type="EMBL" id="ELT96905.1"/>
    </source>
</evidence>
<gene>
    <name evidence="3" type="ORF">CAPTEDRAFT_224530</name>
</gene>
<dbReference type="AlphaFoldDB" id="R7U141"/>
<proteinExistence type="inferred from homology"/>